<comment type="cofactor">
    <cofactor evidence="1">
        <name>Mn(2+)</name>
        <dbReference type="ChEBI" id="CHEBI:29035"/>
    </cofactor>
</comment>
<dbReference type="Gene3D" id="3.40.630.10">
    <property type="entry name" value="Zn peptidases"/>
    <property type="match status" value="1"/>
</dbReference>
<dbReference type="Pfam" id="PF07687">
    <property type="entry name" value="M20_dimer"/>
    <property type="match status" value="1"/>
</dbReference>
<evidence type="ECO:0000256" key="2">
    <source>
        <dbReference type="ARBA" id="ARBA00011738"/>
    </source>
</evidence>
<dbReference type="InterPro" id="IPR001261">
    <property type="entry name" value="ArgE/DapE_CS"/>
</dbReference>
<evidence type="ECO:0000256" key="1">
    <source>
        <dbReference type="ARBA" id="ARBA00001936"/>
    </source>
</evidence>
<evidence type="ECO:0000256" key="4">
    <source>
        <dbReference type="ARBA" id="ARBA00022801"/>
    </source>
</evidence>
<dbReference type="GO" id="GO:0016813">
    <property type="term" value="F:hydrolase activity, acting on carbon-nitrogen (but not peptide) bonds, in linear amidines"/>
    <property type="evidence" value="ECO:0007669"/>
    <property type="project" value="InterPro"/>
</dbReference>
<dbReference type="AlphaFoldDB" id="E6QLB6"/>
<dbReference type="NCBIfam" id="NF006775">
    <property type="entry name" value="PRK09290.2-5"/>
    <property type="match status" value="1"/>
</dbReference>
<keyword evidence="3" id="KW-0479">Metal-binding</keyword>
<keyword evidence="4 7" id="KW-0378">Hydrolase</keyword>
<name>E6QLB6_9ZZZZ</name>
<protein>
    <submittedName>
        <fullName evidence="7">N-carbamyl-L-amino acid amidohydrolase</fullName>
    </submittedName>
</protein>
<gene>
    <name evidence="7" type="ORF">CARN6_1460</name>
</gene>
<dbReference type="PANTHER" id="PTHR32494:SF19">
    <property type="entry name" value="ALLANTOATE DEIMINASE-RELATED"/>
    <property type="match status" value="1"/>
</dbReference>
<dbReference type="EMBL" id="CABQ01000176">
    <property type="protein sequence ID" value="CBI08036.1"/>
    <property type="molecule type" value="Genomic_DNA"/>
</dbReference>
<dbReference type="CDD" id="cd03884">
    <property type="entry name" value="M20_bAS"/>
    <property type="match status" value="1"/>
</dbReference>
<proteinExistence type="predicted"/>
<evidence type="ECO:0000256" key="3">
    <source>
        <dbReference type="ARBA" id="ARBA00022723"/>
    </source>
</evidence>
<dbReference type="NCBIfam" id="TIGR01879">
    <property type="entry name" value="hydantase"/>
    <property type="match status" value="1"/>
</dbReference>
<dbReference type="InterPro" id="IPR011650">
    <property type="entry name" value="Peptidase_M20_dimer"/>
</dbReference>
<evidence type="ECO:0000256" key="5">
    <source>
        <dbReference type="ARBA" id="ARBA00023211"/>
    </source>
</evidence>
<dbReference type="PANTHER" id="PTHR32494">
    <property type="entry name" value="ALLANTOATE DEIMINASE-RELATED"/>
    <property type="match status" value="1"/>
</dbReference>
<dbReference type="Gene3D" id="3.30.70.360">
    <property type="match status" value="1"/>
</dbReference>
<sequence>MIHLSPSAVSIAEQLIAECRLLATFSELPDQTTRRFLTPPVALVHDHLRQRMQALGMTTHTDALGNLRGLWQPELPASIRIALGSHIDTVPNAGAFDGVLGVVLALELVRLAKAASLPIALEILAFSEEEGVRFATPFLGSRAVAGRFDPALLSLTDSDGLSLEQAIRGFGPDLLSEPVPQAIENAKLDPQTRAFLEIHIEQGPVLEAEDLSLGVVTSIVGQTRCSLTFVGHANHAGTTPMHLRHDALAAAAEWTLAVESHAQKTDGLVATVGKIEAHPNAANVIPGYIQLSLDIRHADDAARNSSLRQLLDQAQAIAARRGIELSWQSQIDQSAIPMDEQLTDYLVQAVAAAGLPQRQLPSGAGHDAMILATRLPTAMLFLRSPGGLSHHPDEAVRPADVAAALLVAFLFLERLSVSAA</sequence>
<dbReference type="SUPFAM" id="SSF53187">
    <property type="entry name" value="Zn-dependent exopeptidases"/>
    <property type="match status" value="1"/>
</dbReference>
<dbReference type="PIRSF" id="PIRSF001235">
    <property type="entry name" value="Amidase_carbamoylase"/>
    <property type="match status" value="1"/>
</dbReference>
<dbReference type="GO" id="GO:0046872">
    <property type="term" value="F:metal ion binding"/>
    <property type="evidence" value="ECO:0007669"/>
    <property type="project" value="UniProtKB-KW"/>
</dbReference>
<reference evidence="7" key="1">
    <citation type="submission" date="2009-10" db="EMBL/GenBank/DDBJ databases">
        <title>Diversity of trophic interactions inside an arsenic-rich microbial ecosystem.</title>
        <authorList>
            <person name="Bertin P.N."/>
            <person name="Heinrich-Salmeron A."/>
            <person name="Pelletier E."/>
            <person name="Goulhen-Chollet F."/>
            <person name="Arsene-Ploetze F."/>
            <person name="Gallien S."/>
            <person name="Calteau A."/>
            <person name="Vallenet D."/>
            <person name="Casiot C."/>
            <person name="Chane-Woon-Ming B."/>
            <person name="Giloteaux L."/>
            <person name="Barakat M."/>
            <person name="Bonnefoy V."/>
            <person name="Bruneel O."/>
            <person name="Chandler M."/>
            <person name="Cleiss J."/>
            <person name="Duran R."/>
            <person name="Elbaz-Poulichet F."/>
            <person name="Fonknechten N."/>
            <person name="Lauga B."/>
            <person name="Mornico D."/>
            <person name="Ortet P."/>
            <person name="Schaeffer C."/>
            <person name="Siguier P."/>
            <person name="Alexander Thil Smith A."/>
            <person name="Van Dorsselaer A."/>
            <person name="Weissenbach J."/>
            <person name="Medigue C."/>
            <person name="Le Paslier D."/>
        </authorList>
    </citation>
    <scope>NUCLEOTIDE SEQUENCE</scope>
</reference>
<accession>E6QLB6</accession>
<keyword evidence="5" id="KW-0464">Manganese</keyword>
<comment type="caution">
    <text evidence="7">The sequence shown here is derived from an EMBL/GenBank/DDBJ whole genome shotgun (WGS) entry which is preliminary data.</text>
</comment>
<dbReference type="InterPro" id="IPR010158">
    <property type="entry name" value="Amidase_Cbmase"/>
</dbReference>
<evidence type="ECO:0000259" key="6">
    <source>
        <dbReference type="Pfam" id="PF07687"/>
    </source>
</evidence>
<dbReference type="Pfam" id="PF01546">
    <property type="entry name" value="Peptidase_M20"/>
    <property type="match status" value="1"/>
</dbReference>
<dbReference type="InterPro" id="IPR002933">
    <property type="entry name" value="Peptidase_M20"/>
</dbReference>
<organism evidence="7">
    <name type="scientific">mine drainage metagenome</name>
    <dbReference type="NCBI Taxonomy" id="410659"/>
    <lineage>
        <taxon>unclassified sequences</taxon>
        <taxon>metagenomes</taxon>
        <taxon>ecological metagenomes</taxon>
    </lineage>
</organism>
<dbReference type="InterPro" id="IPR036264">
    <property type="entry name" value="Bact_exopeptidase_dim_dom"/>
</dbReference>
<feature type="domain" description="Peptidase M20 dimerisation" evidence="6">
    <location>
        <begin position="221"/>
        <end position="319"/>
    </location>
</feature>
<comment type="subunit">
    <text evidence="2">Homodimer.</text>
</comment>
<evidence type="ECO:0000313" key="7">
    <source>
        <dbReference type="EMBL" id="CBI08036.1"/>
    </source>
</evidence>
<dbReference type="SUPFAM" id="SSF55031">
    <property type="entry name" value="Bacterial exopeptidase dimerisation domain"/>
    <property type="match status" value="1"/>
</dbReference>
<dbReference type="PROSITE" id="PS00758">
    <property type="entry name" value="ARGE_DAPE_CPG2_1"/>
    <property type="match status" value="1"/>
</dbReference>